<protein>
    <submittedName>
        <fullName evidence="2">DUF5839 family protein</fullName>
    </submittedName>
</protein>
<reference evidence="3" key="1">
    <citation type="journal article" date="2019" name="Int. J. Syst. Evol. Microbiol.">
        <title>The Global Catalogue of Microorganisms (GCM) 10K type strain sequencing project: providing services to taxonomists for standard genome sequencing and annotation.</title>
        <authorList>
            <consortium name="The Broad Institute Genomics Platform"/>
            <consortium name="The Broad Institute Genome Sequencing Center for Infectious Disease"/>
            <person name="Wu L."/>
            <person name="Ma J."/>
        </authorList>
    </citation>
    <scope>NUCLEOTIDE SEQUENCE [LARGE SCALE GENOMIC DNA]</scope>
    <source>
        <strain evidence="3">CCUG 71848</strain>
    </source>
</reference>
<keyword evidence="3" id="KW-1185">Reference proteome</keyword>
<dbReference type="RefSeq" id="WP_225419160.1">
    <property type="nucleotide sequence ID" value="NZ_JBHTLH010000015.1"/>
</dbReference>
<feature type="region of interest" description="Disordered" evidence="1">
    <location>
        <begin position="162"/>
        <end position="188"/>
    </location>
</feature>
<evidence type="ECO:0000313" key="2">
    <source>
        <dbReference type="EMBL" id="MFD1124756.1"/>
    </source>
</evidence>
<feature type="compositionally biased region" description="Basic and acidic residues" evidence="1">
    <location>
        <begin position="1"/>
        <end position="18"/>
    </location>
</feature>
<dbReference type="Pfam" id="PF19157">
    <property type="entry name" value="DUF5839"/>
    <property type="match status" value="1"/>
</dbReference>
<gene>
    <name evidence="2" type="ORF">ACFQ22_05170</name>
</gene>
<sequence length="188" mass="21395">MDKKKSDGKTIKKAEATAKKATAKANHKKPMHHKKGQKPKVETRYVIGGIHLRLEENGKRSLQTDREFFWKIGRRTRNEGGDLVSRFPELGRVAIVETQYGWRPVVVVREQKVTGEAAVKAADELRHVNRFTKNDVHTYHVVRPFKKFLKDNNIKDPFAEAREAKAARKAEAAAKAKEAKAADKKTEE</sequence>
<organism evidence="2 3">
    <name type="scientific">Lentilactobacillus raoultii</name>
    <dbReference type="NCBI Taxonomy" id="1987503"/>
    <lineage>
        <taxon>Bacteria</taxon>
        <taxon>Bacillati</taxon>
        <taxon>Bacillota</taxon>
        <taxon>Bacilli</taxon>
        <taxon>Lactobacillales</taxon>
        <taxon>Lactobacillaceae</taxon>
        <taxon>Lentilactobacillus</taxon>
    </lineage>
</organism>
<proteinExistence type="predicted"/>
<feature type="region of interest" description="Disordered" evidence="1">
    <location>
        <begin position="1"/>
        <end position="39"/>
    </location>
</feature>
<accession>A0ABW3PN91</accession>
<dbReference type="InterPro" id="IPR043895">
    <property type="entry name" value="DUF5839"/>
</dbReference>
<dbReference type="Proteomes" id="UP001597156">
    <property type="component" value="Unassembled WGS sequence"/>
</dbReference>
<feature type="compositionally biased region" description="Basic residues" evidence="1">
    <location>
        <begin position="21"/>
        <end position="38"/>
    </location>
</feature>
<comment type="caution">
    <text evidence="2">The sequence shown here is derived from an EMBL/GenBank/DDBJ whole genome shotgun (WGS) entry which is preliminary data.</text>
</comment>
<name>A0ABW3PN91_9LACO</name>
<dbReference type="EMBL" id="JBHTLH010000015">
    <property type="protein sequence ID" value="MFD1124756.1"/>
    <property type="molecule type" value="Genomic_DNA"/>
</dbReference>
<evidence type="ECO:0000256" key="1">
    <source>
        <dbReference type="SAM" id="MobiDB-lite"/>
    </source>
</evidence>
<evidence type="ECO:0000313" key="3">
    <source>
        <dbReference type="Proteomes" id="UP001597156"/>
    </source>
</evidence>